<keyword evidence="6" id="KW-1015">Disulfide bond</keyword>
<dbReference type="GO" id="GO:0016020">
    <property type="term" value="C:membrane"/>
    <property type="evidence" value="ECO:0007669"/>
    <property type="project" value="UniProtKB-SubCell"/>
</dbReference>
<keyword evidence="3 8" id="KW-0812">Transmembrane</keyword>
<dbReference type="GO" id="GO:0016525">
    <property type="term" value="P:negative regulation of angiogenesis"/>
    <property type="evidence" value="ECO:0007669"/>
    <property type="project" value="TreeGrafter"/>
</dbReference>
<dbReference type="GO" id="GO:0001937">
    <property type="term" value="P:negative regulation of endothelial cell proliferation"/>
    <property type="evidence" value="ECO:0007669"/>
    <property type="project" value="TreeGrafter"/>
</dbReference>
<comment type="subcellular location">
    <subcellularLocation>
        <location evidence="1">Membrane</location>
        <topology evidence="1">Single-pass membrane protein</topology>
    </subcellularLocation>
</comment>
<evidence type="ECO:0000313" key="10">
    <source>
        <dbReference type="EMBL" id="CAG08344.1"/>
    </source>
</evidence>
<reference evidence="10" key="1">
    <citation type="journal article" date="2004" name="Nature">
        <title>Genome duplication in the teleost fish Tetraodon nigroviridis reveals the early vertebrate proto-karyotype.</title>
        <authorList>
            <person name="Jaillon O."/>
            <person name="Aury J.-M."/>
            <person name="Brunet F."/>
            <person name="Petit J.-L."/>
            <person name="Stange-Thomann N."/>
            <person name="Mauceli E."/>
            <person name="Bouneau L."/>
            <person name="Fischer C."/>
            <person name="Ozouf-Costaz C."/>
            <person name="Bernot A."/>
            <person name="Nicaud S."/>
            <person name="Jaffe D."/>
            <person name="Fisher S."/>
            <person name="Lutfalla G."/>
            <person name="Dossat C."/>
            <person name="Segurens B."/>
            <person name="Dasilva C."/>
            <person name="Salanoubat M."/>
            <person name="Levy M."/>
            <person name="Boudet N."/>
            <person name="Castellano S."/>
            <person name="Anthouard V."/>
            <person name="Jubin C."/>
            <person name="Castelli V."/>
            <person name="Katinka M."/>
            <person name="Vacherie B."/>
            <person name="Biemont C."/>
            <person name="Skalli Z."/>
            <person name="Cattolico L."/>
            <person name="Poulain J."/>
            <person name="De Berardinis V."/>
            <person name="Cruaud C."/>
            <person name="Duprat S."/>
            <person name="Brottier P."/>
            <person name="Coutanceau J.-P."/>
            <person name="Gouzy J."/>
            <person name="Parra G."/>
            <person name="Lardier G."/>
            <person name="Chapple C."/>
            <person name="McKernan K.J."/>
            <person name="McEwan P."/>
            <person name="Bosak S."/>
            <person name="Kellis M."/>
            <person name="Volff J.-N."/>
            <person name="Guigo R."/>
            <person name="Zody M.C."/>
            <person name="Mesirov J."/>
            <person name="Lindblad-Toh K."/>
            <person name="Birren B."/>
            <person name="Nusbaum C."/>
            <person name="Kahn D."/>
            <person name="Robinson-Rechavi M."/>
            <person name="Laudet V."/>
            <person name="Schachter V."/>
            <person name="Quetier F."/>
            <person name="Saurin W."/>
            <person name="Scarpelli C."/>
            <person name="Wincker P."/>
            <person name="Lander E.S."/>
            <person name="Weissenbach J."/>
            <person name="Roest Crollius H."/>
        </authorList>
    </citation>
    <scope>NUCLEOTIDE SEQUENCE [LARGE SCALE GENOMIC DNA]</scope>
</reference>
<organism evidence="10">
    <name type="scientific">Tetraodon nigroviridis</name>
    <name type="common">Spotted green pufferfish</name>
    <name type="synonym">Chelonodon nigroviridis</name>
    <dbReference type="NCBI Taxonomy" id="99883"/>
    <lineage>
        <taxon>Eukaryota</taxon>
        <taxon>Metazoa</taxon>
        <taxon>Chordata</taxon>
        <taxon>Craniata</taxon>
        <taxon>Vertebrata</taxon>
        <taxon>Euteleostomi</taxon>
        <taxon>Actinopterygii</taxon>
        <taxon>Neopterygii</taxon>
        <taxon>Teleostei</taxon>
        <taxon>Neoteleostei</taxon>
        <taxon>Acanthomorphata</taxon>
        <taxon>Eupercaria</taxon>
        <taxon>Tetraodontiformes</taxon>
        <taxon>Tetradontoidea</taxon>
        <taxon>Tetraodontidae</taxon>
        <taxon>Tetraodon</taxon>
    </lineage>
</organism>
<dbReference type="AlphaFoldDB" id="Q4RTD8"/>
<keyword evidence="5 8" id="KW-0472">Membrane</keyword>
<keyword evidence="4 8" id="KW-1133">Transmembrane helix</keyword>
<dbReference type="InterPro" id="IPR043405">
    <property type="entry name" value="Chondromodulin/Tenomodulin"/>
</dbReference>
<dbReference type="PANTHER" id="PTHR14064">
    <property type="entry name" value="CHONDROMODULIN-RELATED"/>
    <property type="match status" value="1"/>
</dbReference>
<gene>
    <name evidence="10" type="ORF">GSTENG00029302001</name>
</gene>
<evidence type="ECO:0000256" key="5">
    <source>
        <dbReference type="ARBA" id="ARBA00023136"/>
    </source>
</evidence>
<evidence type="ECO:0000256" key="1">
    <source>
        <dbReference type="ARBA" id="ARBA00004167"/>
    </source>
</evidence>
<evidence type="ECO:0000259" key="9">
    <source>
        <dbReference type="PROSITE" id="PS50869"/>
    </source>
</evidence>
<proteinExistence type="inferred from homology"/>
<feature type="domain" description="BRICHOS" evidence="9">
    <location>
        <begin position="195"/>
        <end position="256"/>
    </location>
</feature>
<evidence type="ECO:0000256" key="8">
    <source>
        <dbReference type="SAM" id="Phobius"/>
    </source>
</evidence>
<dbReference type="EMBL" id="CAAE01014998">
    <property type="protein sequence ID" value="CAG08344.1"/>
    <property type="molecule type" value="Genomic_DNA"/>
</dbReference>
<evidence type="ECO:0000256" key="6">
    <source>
        <dbReference type="ARBA" id="ARBA00023157"/>
    </source>
</evidence>
<name>Q4RTD8_TETNG</name>
<evidence type="ECO:0000256" key="4">
    <source>
        <dbReference type="ARBA" id="ARBA00022989"/>
    </source>
</evidence>
<dbReference type="Pfam" id="PF04089">
    <property type="entry name" value="BRICHOS"/>
    <property type="match status" value="1"/>
</dbReference>
<protein>
    <submittedName>
        <fullName evidence="10">(spotted green pufferfish) hypothetical protein</fullName>
    </submittedName>
</protein>
<dbReference type="SMART" id="SM01039">
    <property type="entry name" value="BRICHOS"/>
    <property type="match status" value="1"/>
</dbReference>
<evidence type="ECO:0000256" key="2">
    <source>
        <dbReference type="ARBA" id="ARBA00009898"/>
    </source>
</evidence>
<dbReference type="KEGG" id="tng:GSTEN00029302G001"/>
<sequence length="256" mass="28814">MRVNMCCVWATSPAPRQPIVAPYLLPSSESRWVCSRGVQRLALPLRVSVLQPAEATGKIPPVGTMEASSKASSQQHLWKDAEDEKAKKSRCYMYQRATLLLVLVVLVLVPCVFSLRYLWRPSLGKASGQKPPKRAQLHYWHGSMHHDAGMRQSLHAAPLSLQVYDHPYKAFVDGVETDSLMEIDPNRRIMTFRTGNGSKEIVEVHDFKNGITGIRFTEHQRCFIRTQTRSLPTATEAVAEDTALPVRPPRQTPPHL</sequence>
<dbReference type="PANTHER" id="PTHR14064:SF3">
    <property type="entry name" value="TENOMODULIN"/>
    <property type="match status" value="1"/>
</dbReference>
<comment type="similarity">
    <text evidence="2">Belongs to the chondromodulin-1 family.</text>
</comment>
<dbReference type="OrthoDB" id="5985282at2759"/>
<evidence type="ECO:0000256" key="3">
    <source>
        <dbReference type="ARBA" id="ARBA00022692"/>
    </source>
</evidence>
<accession>Q4RTD8</accession>
<dbReference type="InterPro" id="IPR007084">
    <property type="entry name" value="BRICHOS_dom"/>
</dbReference>
<dbReference type="PROSITE" id="PS50869">
    <property type="entry name" value="BRICHOS"/>
    <property type="match status" value="1"/>
</dbReference>
<evidence type="ECO:0000256" key="7">
    <source>
        <dbReference type="ARBA" id="ARBA00023180"/>
    </source>
</evidence>
<feature type="transmembrane region" description="Helical" evidence="8">
    <location>
        <begin position="97"/>
        <end position="119"/>
    </location>
</feature>
<reference evidence="10" key="2">
    <citation type="submission" date="2004-02" db="EMBL/GenBank/DDBJ databases">
        <authorList>
            <consortium name="Genoscope"/>
            <consortium name="Whitehead Institute Centre for Genome Research"/>
        </authorList>
    </citation>
    <scope>NUCLEOTIDE SEQUENCE</scope>
</reference>
<keyword evidence="7" id="KW-0325">Glycoprotein</keyword>
<comment type="caution">
    <text evidence="10">The sequence shown here is derived from an EMBL/GenBank/DDBJ whole genome shotgun (WGS) entry which is preliminary data.</text>
</comment>